<keyword evidence="3" id="KW-1185">Reference proteome</keyword>
<evidence type="ECO:0000313" key="3">
    <source>
        <dbReference type="Proteomes" id="UP001143330"/>
    </source>
</evidence>
<feature type="region of interest" description="Disordered" evidence="1">
    <location>
        <begin position="68"/>
        <end position="94"/>
    </location>
</feature>
<proteinExistence type="predicted"/>
<gene>
    <name evidence="2" type="ORF">GCM10017653_41090</name>
</gene>
<evidence type="ECO:0000313" key="2">
    <source>
        <dbReference type="EMBL" id="GLK86039.1"/>
    </source>
</evidence>
<dbReference type="EMBL" id="BSFM01000017">
    <property type="protein sequence ID" value="GLK86039.1"/>
    <property type="molecule type" value="Genomic_DNA"/>
</dbReference>
<protein>
    <submittedName>
        <fullName evidence="2">Uncharacterized protein</fullName>
    </submittedName>
</protein>
<accession>A0A9W6K126</accession>
<organism evidence="2 3">
    <name type="scientific">Ancylobacter defluvii</name>
    <dbReference type="NCBI Taxonomy" id="1282440"/>
    <lineage>
        <taxon>Bacteria</taxon>
        <taxon>Pseudomonadati</taxon>
        <taxon>Pseudomonadota</taxon>
        <taxon>Alphaproteobacteria</taxon>
        <taxon>Hyphomicrobiales</taxon>
        <taxon>Xanthobacteraceae</taxon>
        <taxon>Ancylobacter</taxon>
    </lineage>
</organism>
<reference evidence="2" key="2">
    <citation type="submission" date="2023-01" db="EMBL/GenBank/DDBJ databases">
        <authorList>
            <person name="Sun Q."/>
            <person name="Evtushenko L."/>
        </authorList>
    </citation>
    <scope>NUCLEOTIDE SEQUENCE</scope>
    <source>
        <strain evidence="2">VKM B-2789</strain>
    </source>
</reference>
<sequence>MFLPWIRAEFGMSVDTARNFMRAADVYGKKGTFLLLPAAALYELAVPSTPERVRQEVEAHATKSETVTAAEIKRLKAEPPADAQKGRAGGYRAA</sequence>
<dbReference type="Proteomes" id="UP001143330">
    <property type="component" value="Unassembled WGS sequence"/>
</dbReference>
<reference evidence="2" key="1">
    <citation type="journal article" date="2014" name="Int. J. Syst. Evol. Microbiol.">
        <title>Complete genome sequence of Corynebacterium casei LMG S-19264T (=DSM 44701T), isolated from a smear-ripened cheese.</title>
        <authorList>
            <consortium name="US DOE Joint Genome Institute (JGI-PGF)"/>
            <person name="Walter F."/>
            <person name="Albersmeier A."/>
            <person name="Kalinowski J."/>
            <person name="Ruckert C."/>
        </authorList>
    </citation>
    <scope>NUCLEOTIDE SEQUENCE</scope>
    <source>
        <strain evidence="2">VKM B-2789</strain>
    </source>
</reference>
<name>A0A9W6K126_9HYPH</name>
<comment type="caution">
    <text evidence="2">The sequence shown here is derived from an EMBL/GenBank/DDBJ whole genome shotgun (WGS) entry which is preliminary data.</text>
</comment>
<dbReference type="AlphaFoldDB" id="A0A9W6K126"/>
<evidence type="ECO:0000256" key="1">
    <source>
        <dbReference type="SAM" id="MobiDB-lite"/>
    </source>
</evidence>